<dbReference type="PROSITE" id="PS51257">
    <property type="entry name" value="PROKAR_LIPOPROTEIN"/>
    <property type="match status" value="1"/>
</dbReference>
<comment type="similarity">
    <text evidence="1">Belongs to the bacterial solute-binding protein 1 family.</text>
</comment>
<organism evidence="6 7">
    <name type="scientific">Paenibacillus germinis</name>
    <dbReference type="NCBI Taxonomy" id="2654979"/>
    <lineage>
        <taxon>Bacteria</taxon>
        <taxon>Bacillati</taxon>
        <taxon>Bacillota</taxon>
        <taxon>Bacilli</taxon>
        <taxon>Bacillales</taxon>
        <taxon>Paenibacillaceae</taxon>
        <taxon>Paenibacillus</taxon>
    </lineage>
</organism>
<gene>
    <name evidence="6" type="ORF">GC102_21310</name>
</gene>
<dbReference type="CDD" id="cd13585">
    <property type="entry name" value="PBP2_TMBP_like"/>
    <property type="match status" value="1"/>
</dbReference>
<name>A0ABX1Z7M0_9BACL</name>
<dbReference type="InterPro" id="IPR006059">
    <property type="entry name" value="SBP"/>
</dbReference>
<keyword evidence="2" id="KW-0813">Transport</keyword>
<dbReference type="RefSeq" id="WP_171691305.1">
    <property type="nucleotide sequence ID" value="NZ_WHOC01000107.1"/>
</dbReference>
<evidence type="ECO:0000313" key="7">
    <source>
        <dbReference type="Proteomes" id="UP000658690"/>
    </source>
</evidence>
<feature type="signal peptide" evidence="5">
    <location>
        <begin position="1"/>
        <end position="19"/>
    </location>
</feature>
<dbReference type="InterPro" id="IPR050490">
    <property type="entry name" value="Bact_solute-bd_prot1"/>
</dbReference>
<dbReference type="EMBL" id="WHOC01000107">
    <property type="protein sequence ID" value="NOU88279.1"/>
    <property type="molecule type" value="Genomic_DNA"/>
</dbReference>
<dbReference type="Proteomes" id="UP000658690">
    <property type="component" value="Unassembled WGS sequence"/>
</dbReference>
<feature type="region of interest" description="Disordered" evidence="4">
    <location>
        <begin position="24"/>
        <end position="44"/>
    </location>
</feature>
<dbReference type="Pfam" id="PF01547">
    <property type="entry name" value="SBP_bac_1"/>
    <property type="match status" value="1"/>
</dbReference>
<evidence type="ECO:0000313" key="6">
    <source>
        <dbReference type="EMBL" id="NOU88279.1"/>
    </source>
</evidence>
<evidence type="ECO:0000256" key="3">
    <source>
        <dbReference type="ARBA" id="ARBA00022729"/>
    </source>
</evidence>
<dbReference type="Gene3D" id="3.40.190.10">
    <property type="entry name" value="Periplasmic binding protein-like II"/>
    <property type="match status" value="1"/>
</dbReference>
<sequence length="439" mass="47995">MKKILSVILATMVITSVTACGTKNGDDGSAATKAPDSKATSTASSTNDKFTLKVVGSGAKDDGLDIATEIFKKKYPNADVQVITAPWGNGGSDMRNKELMMLSSGETPDVGKMVWGKEFFSSGVIEDITDQVKNWEIYSHLSDGQKDRMTLNGKVFGVTQSNNTVYMFYNKDILAKVGVTEAPKTLDEVVEIAKKISAANLKTADGKQIYATSFEGGNWATDYWLWANGGKQMSDDFKKTQIDSPESVKAFQFMQDFSKNGWAPKIDGSYDKLWLNGQIAIWPCGDWDVQATTNAKINVGFAPMPKGSSGQSTTSVGGAEWAVFKQSAHKKEAADFLQILVSKEFQLKSKSYITDLSLYDDPSMQAEWKTAGTLEARMAEKQQLQNTKYNFLEAPFIFPDASKIYAAALEKILVRGDDVEKTMKDAATQINKGIAEASK</sequence>
<keyword evidence="3 5" id="KW-0732">Signal</keyword>
<evidence type="ECO:0000256" key="1">
    <source>
        <dbReference type="ARBA" id="ARBA00008520"/>
    </source>
</evidence>
<evidence type="ECO:0000256" key="5">
    <source>
        <dbReference type="SAM" id="SignalP"/>
    </source>
</evidence>
<comment type="caution">
    <text evidence="6">The sequence shown here is derived from an EMBL/GenBank/DDBJ whole genome shotgun (WGS) entry which is preliminary data.</text>
</comment>
<protein>
    <submittedName>
        <fullName evidence="6">Extracellular solute-binding protein</fullName>
    </submittedName>
</protein>
<evidence type="ECO:0000256" key="2">
    <source>
        <dbReference type="ARBA" id="ARBA00022448"/>
    </source>
</evidence>
<keyword evidence="7" id="KW-1185">Reference proteome</keyword>
<dbReference type="PANTHER" id="PTHR43649">
    <property type="entry name" value="ARABINOSE-BINDING PROTEIN-RELATED"/>
    <property type="match status" value="1"/>
</dbReference>
<proteinExistence type="inferred from homology"/>
<evidence type="ECO:0000256" key="4">
    <source>
        <dbReference type="SAM" id="MobiDB-lite"/>
    </source>
</evidence>
<feature type="chain" id="PRO_5047347487" evidence="5">
    <location>
        <begin position="20"/>
        <end position="439"/>
    </location>
</feature>
<reference evidence="6 7" key="1">
    <citation type="submission" date="2019-10" db="EMBL/GenBank/DDBJ databases">
        <title>Description of Paenibacillus choica sp. nov.</title>
        <authorList>
            <person name="Carlier A."/>
            <person name="Qi S."/>
        </authorList>
    </citation>
    <scope>NUCLEOTIDE SEQUENCE [LARGE SCALE GENOMIC DNA]</scope>
    <source>
        <strain evidence="6 7">LMG 31460</strain>
    </source>
</reference>
<accession>A0ABX1Z7M0</accession>
<dbReference type="PANTHER" id="PTHR43649:SF34">
    <property type="entry name" value="ABC TRANSPORTER PERIPLASMIC-BINDING PROTEIN YCJN-RELATED"/>
    <property type="match status" value="1"/>
</dbReference>
<dbReference type="SUPFAM" id="SSF53850">
    <property type="entry name" value="Periplasmic binding protein-like II"/>
    <property type="match status" value="1"/>
</dbReference>